<evidence type="ECO:0000256" key="1">
    <source>
        <dbReference type="SAM" id="MobiDB-lite"/>
    </source>
</evidence>
<protein>
    <submittedName>
        <fullName evidence="2">SPJ_0845 family protein</fullName>
    </submittedName>
</protein>
<keyword evidence="3" id="KW-1185">Reference proteome</keyword>
<reference evidence="3" key="1">
    <citation type="journal article" date="2019" name="Int. J. Syst. Evol. Microbiol.">
        <title>The Global Catalogue of Microorganisms (GCM) 10K type strain sequencing project: providing services to taxonomists for standard genome sequencing and annotation.</title>
        <authorList>
            <consortium name="The Broad Institute Genomics Platform"/>
            <consortium name="The Broad Institute Genome Sequencing Center for Infectious Disease"/>
            <person name="Wu L."/>
            <person name="Ma J."/>
        </authorList>
    </citation>
    <scope>NUCLEOTIDE SEQUENCE [LARGE SCALE GENOMIC DNA]</scope>
    <source>
        <strain evidence="3">CCUG 63287</strain>
    </source>
</reference>
<sequence length="64" mass="7096">MGLTFKKRDDFDELMDGLGVSTVDLVTNDDDKDKGDGKKKDPFAKFLAPETDKNSTDKAKADKQ</sequence>
<dbReference type="Proteomes" id="UP001595987">
    <property type="component" value="Unassembled WGS sequence"/>
</dbReference>
<dbReference type="NCBIfam" id="NF040897">
    <property type="entry name" value="SPJ_0845_Nterm"/>
    <property type="match status" value="1"/>
</dbReference>
<evidence type="ECO:0000313" key="2">
    <source>
        <dbReference type="EMBL" id="MFC4651336.1"/>
    </source>
</evidence>
<dbReference type="EMBL" id="JBHSGD010000001">
    <property type="protein sequence ID" value="MFC4651336.1"/>
    <property type="molecule type" value="Genomic_DNA"/>
</dbReference>
<accession>A0ABV9JAC3</accession>
<gene>
    <name evidence="2" type="ORF">ACFO26_00235</name>
</gene>
<name>A0ABV9JAC3_9LACT</name>
<feature type="region of interest" description="Disordered" evidence="1">
    <location>
        <begin position="25"/>
        <end position="64"/>
    </location>
</feature>
<dbReference type="RefSeq" id="WP_213534617.1">
    <property type="nucleotide sequence ID" value="NZ_BOVQ01000003.1"/>
</dbReference>
<comment type="caution">
    <text evidence="2">The sequence shown here is derived from an EMBL/GenBank/DDBJ whole genome shotgun (WGS) entry which is preliminary data.</text>
</comment>
<proteinExistence type="predicted"/>
<evidence type="ECO:0000313" key="3">
    <source>
        <dbReference type="Proteomes" id="UP001595987"/>
    </source>
</evidence>
<organism evidence="2 3">
    <name type="scientific">Lactococcus nasutitermitis</name>
    <dbReference type="NCBI Taxonomy" id="1652957"/>
    <lineage>
        <taxon>Bacteria</taxon>
        <taxon>Bacillati</taxon>
        <taxon>Bacillota</taxon>
        <taxon>Bacilli</taxon>
        <taxon>Lactobacillales</taxon>
        <taxon>Streptococcaceae</taxon>
        <taxon>Lactococcus</taxon>
    </lineage>
</organism>
<feature type="compositionally biased region" description="Basic and acidic residues" evidence="1">
    <location>
        <begin position="50"/>
        <end position="64"/>
    </location>
</feature>
<feature type="compositionally biased region" description="Basic and acidic residues" evidence="1">
    <location>
        <begin position="29"/>
        <end position="43"/>
    </location>
</feature>
<dbReference type="InterPro" id="IPR047909">
    <property type="entry name" value="SPJ_0845-like_N"/>
</dbReference>